<dbReference type="AlphaFoldDB" id="A0A9X1RUB5"/>
<name>A0A9X1RUB5_9FLAO</name>
<sequence>MKKFILVLFVVAFGLESTSQEQGVTGSDLLIDYTKYIDYENNQNSKYILGSIYLNDDFVEGKIINTETNEFQLAFLRYNALEDLVEIKLTKDSKIQVLPKVDNLEYHFEDHSIVFNEIETTKGDVINGYFIEYFSKDDLVFVAKPILTGKEERFSIHDDNLKLFLDYDYYVQKKENVEEVRLAKSNFEKYFSDKDKMEPYFKNNKIKNESDVVAMLQFYAQ</sequence>
<accession>A0A9X1RUB5</accession>
<gene>
    <name evidence="1" type="ORF">LGQ90_04480</name>
</gene>
<dbReference type="EMBL" id="JAJBZG010000002">
    <property type="protein sequence ID" value="MCB7480513.1"/>
    <property type="molecule type" value="Genomic_DNA"/>
</dbReference>
<dbReference type="RefSeq" id="WP_229338569.1">
    <property type="nucleotide sequence ID" value="NZ_JAJBZG010000002.1"/>
</dbReference>
<dbReference type="Proteomes" id="UP001139414">
    <property type="component" value="Unassembled WGS sequence"/>
</dbReference>
<protein>
    <submittedName>
        <fullName evidence="1">Uncharacterized protein</fullName>
    </submittedName>
</protein>
<comment type="caution">
    <text evidence="1">The sequence shown here is derived from an EMBL/GenBank/DDBJ whole genome shotgun (WGS) entry which is preliminary data.</text>
</comment>
<reference evidence="1" key="1">
    <citation type="submission" date="2021-10" db="EMBL/GenBank/DDBJ databases">
        <title>Gramella sp. ASW11-100T, isolated from marine sediment.</title>
        <authorList>
            <person name="Xia C."/>
        </authorList>
    </citation>
    <scope>NUCLEOTIDE SEQUENCE</scope>
    <source>
        <strain evidence="1">ASW11-100</strain>
    </source>
</reference>
<organism evidence="1 2">
    <name type="scientific">Christiangramia sediminis</name>
    <dbReference type="NCBI Taxonomy" id="2881336"/>
    <lineage>
        <taxon>Bacteria</taxon>
        <taxon>Pseudomonadati</taxon>
        <taxon>Bacteroidota</taxon>
        <taxon>Flavobacteriia</taxon>
        <taxon>Flavobacteriales</taxon>
        <taxon>Flavobacteriaceae</taxon>
        <taxon>Christiangramia</taxon>
    </lineage>
</organism>
<evidence type="ECO:0000313" key="1">
    <source>
        <dbReference type="EMBL" id="MCB7480513.1"/>
    </source>
</evidence>
<proteinExistence type="predicted"/>
<evidence type="ECO:0000313" key="2">
    <source>
        <dbReference type="Proteomes" id="UP001139414"/>
    </source>
</evidence>
<keyword evidence="2" id="KW-1185">Reference proteome</keyword>